<dbReference type="EMBL" id="JBBPEH010000005">
    <property type="protein sequence ID" value="KAK7538341.1"/>
    <property type="molecule type" value="Genomic_DNA"/>
</dbReference>
<evidence type="ECO:0000256" key="1">
    <source>
        <dbReference type="SAM" id="SignalP"/>
    </source>
</evidence>
<name>A0ABR1LT53_9PEZI</name>
<protein>
    <recommendedName>
        <fullName evidence="4">Secreted protein</fullName>
    </recommendedName>
</protein>
<dbReference type="Proteomes" id="UP001360953">
    <property type="component" value="Unassembled WGS sequence"/>
</dbReference>
<reference evidence="2 3" key="1">
    <citation type="submission" date="2024-04" db="EMBL/GenBank/DDBJ databases">
        <title>Phyllosticta paracitricarpa is synonymous to the EU quarantine fungus P. citricarpa based on phylogenomic analyses.</title>
        <authorList>
            <consortium name="Lawrence Berkeley National Laboratory"/>
            <person name="Van ingen-buijs V.A."/>
            <person name="Van westerhoven A.C."/>
            <person name="Haridas S."/>
            <person name="Skiadas P."/>
            <person name="Martin F."/>
            <person name="Groenewald J.Z."/>
            <person name="Crous P.W."/>
            <person name="Seidl M.F."/>
        </authorList>
    </citation>
    <scope>NUCLEOTIDE SEQUENCE [LARGE SCALE GENOMIC DNA]</scope>
    <source>
        <strain evidence="2 3">CPC 17464</strain>
    </source>
</reference>
<comment type="caution">
    <text evidence="2">The sequence shown here is derived from an EMBL/GenBank/DDBJ whole genome shotgun (WGS) entry which is preliminary data.</text>
</comment>
<dbReference type="GeneID" id="92028267"/>
<gene>
    <name evidence="2" type="ORF">J3D65DRAFT_324050</name>
</gene>
<keyword evidence="1" id="KW-0732">Signal</keyword>
<accession>A0ABR1LT53</accession>
<organism evidence="2 3">
    <name type="scientific">Phyllosticta citribraziliensis</name>
    <dbReference type="NCBI Taxonomy" id="989973"/>
    <lineage>
        <taxon>Eukaryota</taxon>
        <taxon>Fungi</taxon>
        <taxon>Dikarya</taxon>
        <taxon>Ascomycota</taxon>
        <taxon>Pezizomycotina</taxon>
        <taxon>Dothideomycetes</taxon>
        <taxon>Dothideomycetes incertae sedis</taxon>
        <taxon>Botryosphaeriales</taxon>
        <taxon>Phyllostictaceae</taxon>
        <taxon>Phyllosticta</taxon>
    </lineage>
</organism>
<sequence length="77" mass="8322">MPQHLLLFSLPLLRSAKSCLFPASGRSSERRAFCRGDGMQHCGAMEGNSGLGCRFCEKLTAQLVRHSPFSSSMSTSG</sequence>
<feature type="signal peptide" evidence="1">
    <location>
        <begin position="1"/>
        <end position="18"/>
    </location>
</feature>
<evidence type="ECO:0000313" key="3">
    <source>
        <dbReference type="Proteomes" id="UP001360953"/>
    </source>
</evidence>
<evidence type="ECO:0000313" key="2">
    <source>
        <dbReference type="EMBL" id="KAK7538341.1"/>
    </source>
</evidence>
<dbReference type="RefSeq" id="XP_066656028.1">
    <property type="nucleotide sequence ID" value="XM_066795361.1"/>
</dbReference>
<evidence type="ECO:0008006" key="4">
    <source>
        <dbReference type="Google" id="ProtNLM"/>
    </source>
</evidence>
<feature type="chain" id="PRO_5047442580" description="Secreted protein" evidence="1">
    <location>
        <begin position="19"/>
        <end position="77"/>
    </location>
</feature>
<keyword evidence="3" id="KW-1185">Reference proteome</keyword>
<proteinExistence type="predicted"/>